<keyword evidence="8 10" id="KW-0687">Ribonucleoprotein</keyword>
<comment type="subunit">
    <text evidence="10">Part of the 50S ribosomal subunit.</text>
</comment>
<evidence type="ECO:0000313" key="13">
    <source>
        <dbReference type="Proteomes" id="UP000325415"/>
    </source>
</evidence>
<proteinExistence type="inferred from homology"/>
<accession>A0A5N6S0W3</accession>
<dbReference type="AlphaFoldDB" id="A0A5N6S0W3"/>
<dbReference type="PIRSF" id="PIRSF002155">
    <property type="entry name" value="Ribosomal_L1"/>
    <property type="match status" value="1"/>
</dbReference>
<keyword evidence="3 10" id="KW-0820">tRNA-binding</keyword>
<dbReference type="GO" id="GO:0006412">
    <property type="term" value="P:translation"/>
    <property type="evidence" value="ECO:0007669"/>
    <property type="project" value="UniProtKB-UniRule"/>
</dbReference>
<evidence type="ECO:0000313" key="12">
    <source>
        <dbReference type="EMBL" id="KAE8126721.1"/>
    </source>
</evidence>
<dbReference type="InterPro" id="IPR005878">
    <property type="entry name" value="Ribosom_uL1_bac-type"/>
</dbReference>
<dbReference type="PANTHER" id="PTHR36427">
    <property type="entry name" value="54S RIBOSOMAL PROTEIN L1, MITOCHONDRIAL"/>
    <property type="match status" value="1"/>
</dbReference>
<dbReference type="InterPro" id="IPR028364">
    <property type="entry name" value="Ribosomal_uL1/biogenesis"/>
</dbReference>
<dbReference type="PROSITE" id="PS01199">
    <property type="entry name" value="RIBOSOMAL_L1"/>
    <property type="match status" value="1"/>
</dbReference>
<keyword evidence="13" id="KW-1185">Reference proteome</keyword>
<evidence type="ECO:0000256" key="4">
    <source>
        <dbReference type="ARBA" id="ARBA00022730"/>
    </source>
</evidence>
<keyword evidence="6 10" id="KW-0694">RNA-binding</keyword>
<dbReference type="Proteomes" id="UP000325415">
    <property type="component" value="Unassembled WGS sequence"/>
</dbReference>
<keyword evidence="2 10" id="KW-0678">Repressor</keyword>
<keyword evidence="7 10" id="KW-0689">Ribosomal protein</keyword>
<evidence type="ECO:0000256" key="10">
    <source>
        <dbReference type="HAMAP-Rule" id="MF_01318"/>
    </source>
</evidence>
<protein>
    <recommendedName>
        <fullName evidence="9 10">Large ribosomal subunit protein uL1</fullName>
    </recommendedName>
</protein>
<comment type="caution">
    <text evidence="12">The sequence shown here is derived from an EMBL/GenBank/DDBJ whole genome shotgun (WGS) entry which is preliminary data.</text>
</comment>
<evidence type="ECO:0000256" key="5">
    <source>
        <dbReference type="ARBA" id="ARBA00022845"/>
    </source>
</evidence>
<dbReference type="GO" id="GO:0000049">
    <property type="term" value="F:tRNA binding"/>
    <property type="evidence" value="ECO:0007669"/>
    <property type="project" value="UniProtKB-KW"/>
</dbReference>
<keyword evidence="5 10" id="KW-0810">Translation regulation</keyword>
<dbReference type="Gene3D" id="3.40.50.790">
    <property type="match status" value="1"/>
</dbReference>
<evidence type="ECO:0000256" key="3">
    <source>
        <dbReference type="ARBA" id="ARBA00022555"/>
    </source>
</evidence>
<comment type="function">
    <text evidence="10">Protein L1 is also a translational repressor protein, it controls the translation of the L11 operon by binding to its mRNA.</text>
</comment>
<sequence length="230" mass="24718">MTKHSKKYREASEKVDRNNLYTASEAIALIKSMPKRGFDETIEAVYCLNVDPRKADQLVRGVVNLPNGTGKTARVAVFARGPKASEATEAGADIVGDDDLVAKVQEGFLDFDAVVATPDMMGKVGRLGRVLGPRGLMPNPKTGTVTMDVAKAVSDIKGGKIEFRVDKNGNLSFIIGKTSFDESALEENFKVVADEIKRLKPSTLKGRYLTKATISSTMSPGIPLDVATLA</sequence>
<dbReference type="EMBL" id="QDAG01000011">
    <property type="protein sequence ID" value="KAE8126721.1"/>
    <property type="molecule type" value="Genomic_DNA"/>
</dbReference>
<dbReference type="Gene3D" id="3.30.190.20">
    <property type="match status" value="1"/>
</dbReference>
<evidence type="ECO:0000256" key="9">
    <source>
        <dbReference type="ARBA" id="ARBA00035241"/>
    </source>
</evidence>
<dbReference type="GO" id="GO:0015934">
    <property type="term" value="C:large ribosomal subunit"/>
    <property type="evidence" value="ECO:0007669"/>
    <property type="project" value="InterPro"/>
</dbReference>
<dbReference type="GO" id="GO:0006417">
    <property type="term" value="P:regulation of translation"/>
    <property type="evidence" value="ECO:0007669"/>
    <property type="project" value="UniProtKB-KW"/>
</dbReference>
<dbReference type="SUPFAM" id="SSF56808">
    <property type="entry name" value="Ribosomal protein L1"/>
    <property type="match status" value="1"/>
</dbReference>
<dbReference type="NCBIfam" id="TIGR01169">
    <property type="entry name" value="rplA_bact"/>
    <property type="match status" value="1"/>
</dbReference>
<evidence type="ECO:0000256" key="7">
    <source>
        <dbReference type="ARBA" id="ARBA00022980"/>
    </source>
</evidence>
<dbReference type="InterPro" id="IPR002143">
    <property type="entry name" value="Ribosomal_uL1"/>
</dbReference>
<dbReference type="HAMAP" id="MF_01318_B">
    <property type="entry name" value="Ribosomal_uL1_B"/>
    <property type="match status" value="1"/>
</dbReference>
<comment type="function">
    <text evidence="10">Binds directly to 23S rRNA. The L1 stalk is quite mobile in the ribosome, and is involved in E site tRNA release.</text>
</comment>
<evidence type="ECO:0000256" key="2">
    <source>
        <dbReference type="ARBA" id="ARBA00022491"/>
    </source>
</evidence>
<keyword evidence="4 10" id="KW-0699">rRNA-binding</keyword>
<organism evidence="12 13">
    <name type="scientific">Bifidobacterium tibiigranuli</name>
    <dbReference type="NCBI Taxonomy" id="2172043"/>
    <lineage>
        <taxon>Bacteria</taxon>
        <taxon>Bacillati</taxon>
        <taxon>Actinomycetota</taxon>
        <taxon>Actinomycetes</taxon>
        <taxon>Bifidobacteriales</taxon>
        <taxon>Bifidobacteriaceae</taxon>
        <taxon>Bifidobacterium</taxon>
    </lineage>
</organism>
<reference evidence="12 13" key="1">
    <citation type="submission" date="2018-04" db="EMBL/GenBank/DDBJ databases">
        <authorList>
            <person name="Eckel V.P."/>
            <person name="Vogel R.F."/>
        </authorList>
    </citation>
    <scope>NUCLEOTIDE SEQUENCE [LARGE SCALE GENOMIC DNA]</scope>
    <source>
        <strain evidence="13">TMW 2.1764</strain>
    </source>
</reference>
<evidence type="ECO:0000256" key="1">
    <source>
        <dbReference type="ARBA" id="ARBA00010531"/>
    </source>
</evidence>
<name>A0A5N6S0W3_9BIFI</name>
<dbReference type="Pfam" id="PF00687">
    <property type="entry name" value="Ribosomal_L1"/>
    <property type="match status" value="1"/>
</dbReference>
<gene>
    <name evidence="10" type="primary">rplA</name>
    <name evidence="12" type="ORF">DDE84_10035</name>
</gene>
<comment type="similarity">
    <text evidence="1 10 11">Belongs to the universal ribosomal protein uL1 family.</text>
</comment>
<dbReference type="CDD" id="cd00403">
    <property type="entry name" value="Ribosomal_L1"/>
    <property type="match status" value="1"/>
</dbReference>
<evidence type="ECO:0000256" key="8">
    <source>
        <dbReference type="ARBA" id="ARBA00023274"/>
    </source>
</evidence>
<dbReference type="RefSeq" id="WP_152581566.1">
    <property type="nucleotide sequence ID" value="NZ_JAKVIV010000011.1"/>
</dbReference>
<dbReference type="GO" id="GO:0003735">
    <property type="term" value="F:structural constituent of ribosome"/>
    <property type="evidence" value="ECO:0007669"/>
    <property type="project" value="InterPro"/>
</dbReference>
<dbReference type="InterPro" id="IPR023674">
    <property type="entry name" value="Ribosomal_uL1-like"/>
</dbReference>
<dbReference type="FunFam" id="3.40.50.790:FF:000001">
    <property type="entry name" value="50S ribosomal protein L1"/>
    <property type="match status" value="1"/>
</dbReference>
<evidence type="ECO:0000256" key="11">
    <source>
        <dbReference type="RuleBase" id="RU000659"/>
    </source>
</evidence>
<dbReference type="OrthoDB" id="9803740at2"/>
<dbReference type="InterPro" id="IPR023673">
    <property type="entry name" value="Ribosomal_uL1_CS"/>
</dbReference>
<dbReference type="GO" id="GO:0019843">
    <property type="term" value="F:rRNA binding"/>
    <property type="evidence" value="ECO:0007669"/>
    <property type="project" value="UniProtKB-UniRule"/>
</dbReference>
<dbReference type="InterPro" id="IPR016095">
    <property type="entry name" value="Ribosomal_uL1_3-a/b-sand"/>
</dbReference>
<dbReference type="PANTHER" id="PTHR36427:SF3">
    <property type="entry name" value="LARGE RIBOSOMAL SUBUNIT PROTEIN UL1M"/>
    <property type="match status" value="1"/>
</dbReference>
<dbReference type="GeneID" id="78128017"/>
<evidence type="ECO:0000256" key="6">
    <source>
        <dbReference type="ARBA" id="ARBA00022884"/>
    </source>
</evidence>